<dbReference type="SUPFAM" id="SSF56037">
    <property type="entry name" value="PheT/TilS domain"/>
    <property type="match status" value="1"/>
</dbReference>
<evidence type="ECO:0000313" key="4">
    <source>
        <dbReference type="EMBL" id="RDB77356.1"/>
    </source>
</evidence>
<organism evidence="4 6">
    <name type="scientific">Eggerthella lenta</name>
    <name type="common">Eubacterium lentum</name>
    <dbReference type="NCBI Taxonomy" id="84112"/>
    <lineage>
        <taxon>Bacteria</taxon>
        <taxon>Bacillati</taxon>
        <taxon>Actinomycetota</taxon>
        <taxon>Coriobacteriia</taxon>
        <taxon>Eggerthellales</taxon>
        <taxon>Eggerthellaceae</taxon>
        <taxon>Eggerthella</taxon>
    </lineage>
</organism>
<feature type="domain" description="B3/B4 tRNA-binding" evidence="1">
    <location>
        <begin position="64"/>
        <end position="210"/>
    </location>
</feature>
<comment type="caution">
    <text evidence="4">The sequence shown here is derived from an EMBL/GenBank/DDBJ whole genome shotgun (WGS) entry which is preliminary data.</text>
</comment>
<dbReference type="EMBL" id="WPOM01000036">
    <property type="protein sequence ID" value="MVN34091.1"/>
    <property type="molecule type" value="Genomic_DNA"/>
</dbReference>
<dbReference type="AlphaFoldDB" id="A0A369MNX5"/>
<dbReference type="GO" id="GO:0003723">
    <property type="term" value="F:RNA binding"/>
    <property type="evidence" value="ECO:0007669"/>
    <property type="project" value="InterPro"/>
</dbReference>
<gene>
    <name evidence="4" type="ORF">C1872_11505</name>
    <name evidence="3" type="ORF">C1875_00070</name>
    <name evidence="5" type="ORF">FIC87_03655</name>
    <name evidence="2" type="ORF">GO726_13090</name>
</gene>
<evidence type="ECO:0000313" key="2">
    <source>
        <dbReference type="EMBL" id="MVN34091.1"/>
    </source>
</evidence>
<name>A0A369MNX5_EGGLN</name>
<dbReference type="GO" id="GO:0004826">
    <property type="term" value="F:phenylalanine-tRNA ligase activity"/>
    <property type="evidence" value="ECO:0007669"/>
    <property type="project" value="InterPro"/>
</dbReference>
<dbReference type="Gene3D" id="3.50.40.10">
    <property type="entry name" value="Phenylalanyl-trna Synthetase, Chain B, domain 3"/>
    <property type="match status" value="1"/>
</dbReference>
<reference evidence="5 8" key="1">
    <citation type="journal article" date="2005" name="Appl. Environ. Microbiol.">
        <title>Intestinal bacterial communities that produce active estrogen-like compounds enterodiol and enterolactone in humans.</title>
        <authorList>
            <person name="Clavel T."/>
            <person name="Henderson G."/>
            <person name="Alpert C.A."/>
            <person name="Philippe C."/>
            <person name="Rigottier-Gois L."/>
            <person name="Dore J."/>
            <person name="Blaut M."/>
        </authorList>
    </citation>
    <scope>NUCLEOTIDE SEQUENCE [LARGE SCALE GENOMIC DNA]</scope>
    <source>
        <strain evidence="5 8">SECO-MT75m2</strain>
    </source>
</reference>
<proteinExistence type="predicted"/>
<dbReference type="EMBL" id="PPTX01000018">
    <property type="protein sequence ID" value="RDB77356.1"/>
    <property type="molecule type" value="Genomic_DNA"/>
</dbReference>
<dbReference type="Pfam" id="PF03483">
    <property type="entry name" value="B3_4"/>
    <property type="match status" value="1"/>
</dbReference>
<reference evidence="6 7" key="2">
    <citation type="journal article" date="2018" name="Elife">
        <title>Discovery and characterization of a prevalent human gut bacterial enzyme sufficient for the inactivation of a family of plant toxins.</title>
        <authorList>
            <person name="Koppel N."/>
            <person name="Bisanz J.E."/>
            <person name="Pandelia M.E."/>
            <person name="Turnbaugh P.J."/>
            <person name="Balskus E.P."/>
        </authorList>
    </citation>
    <scope>NUCLEOTIDE SEQUENCE [LARGE SCALE GENOMIC DNA]</scope>
    <source>
        <strain evidence="4 6">MR1 #12</strain>
        <strain evidence="3 7">W1 BHI 6</strain>
    </source>
</reference>
<dbReference type="Proteomes" id="UP000253752">
    <property type="component" value="Unassembled WGS sequence"/>
</dbReference>
<evidence type="ECO:0000259" key="1">
    <source>
        <dbReference type="SMART" id="SM00873"/>
    </source>
</evidence>
<dbReference type="InterPro" id="IPR005146">
    <property type="entry name" value="B3/B4_tRNA-bd"/>
</dbReference>
<dbReference type="EMBL" id="PPTU01000001">
    <property type="protein sequence ID" value="RDB73291.1"/>
    <property type="molecule type" value="Genomic_DNA"/>
</dbReference>
<dbReference type="SMART" id="SM00873">
    <property type="entry name" value="B3_4"/>
    <property type="match status" value="1"/>
</dbReference>
<reference evidence="5" key="3">
    <citation type="submission" date="2019-06" db="EMBL/GenBank/DDBJ databases">
        <authorList>
            <person name="Bisanz J.E."/>
            <person name="Turnbaugh P.J."/>
        </authorList>
    </citation>
    <scope>NUCLEOTIDE SEQUENCE</scope>
    <source>
        <strain evidence="5">SECO-MT75m2</strain>
    </source>
</reference>
<dbReference type="RefSeq" id="WP_086414694.1">
    <property type="nucleotide sequence ID" value="NZ_AP025575.1"/>
</dbReference>
<dbReference type="EMBL" id="VEVP01000005">
    <property type="protein sequence ID" value="TNU94117.1"/>
    <property type="molecule type" value="Genomic_DNA"/>
</dbReference>
<evidence type="ECO:0000313" key="5">
    <source>
        <dbReference type="EMBL" id="TNU94117.1"/>
    </source>
</evidence>
<reference evidence="2 9" key="4">
    <citation type="submission" date="2019-11" db="EMBL/GenBank/DDBJ databases">
        <title>Whole genome shotgun sequencing (WGS) data from Adlercreutzia equolifaciens ResAG-91, Eggerthella lenta MRI-F36, MRI-F37, MRI-F40, ResAG-49, ResAG-88, ResAG-121, ResAG-145, and Gordonibacter sp. ResAG-5, ResAG-26, ResAG-43, ResAG-50, ResAG-59.</title>
        <authorList>
            <person name="Stoll D.A."/>
            <person name="Danylec N."/>
            <person name="Franz C.M.A.P."/>
            <person name="Huch M."/>
        </authorList>
    </citation>
    <scope>NUCLEOTIDE SEQUENCE [LARGE SCALE GENOMIC DNA]</scope>
    <source>
        <strain evidence="2 9">ResAG-88</strain>
    </source>
</reference>
<evidence type="ECO:0000313" key="6">
    <source>
        <dbReference type="Proteomes" id="UP000253752"/>
    </source>
</evidence>
<dbReference type="Proteomes" id="UP000312594">
    <property type="component" value="Unassembled WGS sequence"/>
</dbReference>
<evidence type="ECO:0000313" key="9">
    <source>
        <dbReference type="Proteomes" id="UP000436429"/>
    </source>
</evidence>
<protein>
    <recommendedName>
        <fullName evidence="1">B3/B4 tRNA-binding domain-containing protein</fullName>
    </recommendedName>
</protein>
<dbReference type="InterPro" id="IPR020825">
    <property type="entry name" value="Phe-tRNA_synthase-like_B3/B4"/>
</dbReference>
<evidence type="ECO:0000313" key="3">
    <source>
        <dbReference type="EMBL" id="RDB73291.1"/>
    </source>
</evidence>
<dbReference type="GeneID" id="69510595"/>
<dbReference type="PANTHER" id="PTHR39209">
    <property type="match status" value="1"/>
</dbReference>
<accession>A0A369MNX5</accession>
<evidence type="ECO:0000313" key="7">
    <source>
        <dbReference type="Proteomes" id="UP000253970"/>
    </source>
</evidence>
<sequence length="235" mass="25019">MASFAIEPAFWELFPQAEIGIVVARGIDNAHESSEDVKAALAEANKAALAHVPDPTISKNPAVAVWREAFQQFKTKKGARSSIEALLKRASGGREVGSINPLVDIYNTVSLTYALPCGGEDIDTFAGDLRLTVTQGGDAFRALGDEADSETLPGEVCYLDDAGAVCRCWNWRDGVRTMLTESTTNAFLILESVDPARHDDLAAALDDLAARTQAALGGEMESHIVTKDSPAIALS</sequence>
<dbReference type="Proteomes" id="UP000436429">
    <property type="component" value="Unassembled WGS sequence"/>
</dbReference>
<dbReference type="Proteomes" id="UP000253970">
    <property type="component" value="Unassembled WGS sequence"/>
</dbReference>
<dbReference type="PANTHER" id="PTHR39209:SF2">
    <property type="entry name" value="CYTOPLASMIC PROTEIN"/>
    <property type="match status" value="1"/>
</dbReference>
<evidence type="ECO:0000313" key="8">
    <source>
        <dbReference type="Proteomes" id="UP000312594"/>
    </source>
</evidence>